<dbReference type="Pfam" id="PF26449">
    <property type="entry name" value="DUF8128"/>
    <property type="match status" value="1"/>
</dbReference>
<evidence type="ECO:0000313" key="5">
    <source>
        <dbReference type="Proteomes" id="UP000177626"/>
    </source>
</evidence>
<keyword evidence="2" id="KW-0472">Membrane</keyword>
<organism evidence="4 5">
    <name type="scientific">Candidatus Komeilibacteria bacterium RIFOXYC1_FULL_37_11</name>
    <dbReference type="NCBI Taxonomy" id="1798555"/>
    <lineage>
        <taxon>Bacteria</taxon>
        <taxon>Candidatus Komeiliibacteriota</taxon>
    </lineage>
</organism>
<dbReference type="Proteomes" id="UP000177626">
    <property type="component" value="Unassembled WGS sequence"/>
</dbReference>
<evidence type="ECO:0000256" key="1">
    <source>
        <dbReference type="SAM" id="MobiDB-lite"/>
    </source>
</evidence>
<dbReference type="InterPro" id="IPR058441">
    <property type="entry name" value="DUF8128"/>
</dbReference>
<evidence type="ECO:0000259" key="3">
    <source>
        <dbReference type="Pfam" id="PF26449"/>
    </source>
</evidence>
<dbReference type="AlphaFoldDB" id="A0A1G2C066"/>
<keyword evidence="2" id="KW-0812">Transmembrane</keyword>
<proteinExistence type="predicted"/>
<feature type="region of interest" description="Disordered" evidence="1">
    <location>
        <begin position="472"/>
        <end position="496"/>
    </location>
</feature>
<comment type="caution">
    <text evidence="4">The sequence shown here is derived from an EMBL/GenBank/DDBJ whole genome shotgun (WGS) entry which is preliminary data.</text>
</comment>
<protein>
    <recommendedName>
        <fullName evidence="3">DUF8128 domain-containing protein</fullName>
    </recommendedName>
</protein>
<reference evidence="4 5" key="1">
    <citation type="journal article" date="2016" name="Nat. Commun.">
        <title>Thousands of microbial genomes shed light on interconnected biogeochemical processes in an aquifer system.</title>
        <authorList>
            <person name="Anantharaman K."/>
            <person name="Brown C.T."/>
            <person name="Hug L.A."/>
            <person name="Sharon I."/>
            <person name="Castelle C.J."/>
            <person name="Probst A.J."/>
            <person name="Thomas B.C."/>
            <person name="Singh A."/>
            <person name="Wilkins M.J."/>
            <person name="Karaoz U."/>
            <person name="Brodie E.L."/>
            <person name="Williams K.H."/>
            <person name="Hubbard S.S."/>
            <person name="Banfield J.F."/>
        </authorList>
    </citation>
    <scope>NUCLEOTIDE SEQUENCE [LARGE SCALE GENOMIC DNA]</scope>
</reference>
<gene>
    <name evidence="4" type="ORF">A2406_02200</name>
</gene>
<keyword evidence="2" id="KW-1133">Transmembrane helix</keyword>
<sequence>MEITLDLSSLYAAMNQGFGAIAWYFFKNGGWIIYFYIIVRGFFAIWHMKQSIKWFNTNKFVILAIDVPKDTEQTPKAVEQLFSTISGAHDPLNLREIYVEGRFQLSFSFEIVSIDGYVQFLIRTPSQYRDLIESSIYSQYPDAEITEVEDYVGAVPDDYPNDTHNIWGTEVILDKKDVYPIRTYTEFEDNVSGEFKDPISSLLETMSKIQVGEQVWIQIIVRPTGFDWPKRGLREVYKIAGKKFSDKKGWLNRLIDPMTSLFFLSTGEPMIWPQDLKGGTSSGKKDVLPSMMLHLTPGEKGAIEAIERKTGKTGFECKMRLIYISPNDKYSASRVISSVFGSIKQFNTMDLNSFKPDKKTKTKIDYFFIKSRVAMRRINLMRGYKARSGTRGHGYYILNTEELATVWHFPSKFVKAPLLQRTESKKSEPPFSLPVSRGMDLDKGQITEDLRKQLLAPSFSVDLANKHFEERFAKKGAHTMPKPKNKNQAPPNLPTA</sequence>
<accession>A0A1G2C066</accession>
<dbReference type="EMBL" id="MHKQ01000005">
    <property type="protein sequence ID" value="OGY94616.1"/>
    <property type="molecule type" value="Genomic_DNA"/>
</dbReference>
<evidence type="ECO:0000256" key="2">
    <source>
        <dbReference type="SAM" id="Phobius"/>
    </source>
</evidence>
<name>A0A1G2C066_9BACT</name>
<feature type="transmembrane region" description="Helical" evidence="2">
    <location>
        <begin position="31"/>
        <end position="48"/>
    </location>
</feature>
<feature type="compositionally biased region" description="Basic residues" evidence="1">
    <location>
        <begin position="474"/>
        <end position="485"/>
    </location>
</feature>
<feature type="domain" description="DUF8128" evidence="3">
    <location>
        <begin position="106"/>
        <end position="414"/>
    </location>
</feature>
<evidence type="ECO:0000313" key="4">
    <source>
        <dbReference type="EMBL" id="OGY94616.1"/>
    </source>
</evidence>